<dbReference type="Gene3D" id="2.60.120.260">
    <property type="entry name" value="Galactose-binding domain-like"/>
    <property type="match status" value="1"/>
</dbReference>
<feature type="domain" description="Fibronectin type-III" evidence="2">
    <location>
        <begin position="232"/>
        <end position="322"/>
    </location>
</feature>
<name>A0A516KV19_9CAUD</name>
<proteinExistence type="predicted"/>
<evidence type="ECO:0000256" key="1">
    <source>
        <dbReference type="ARBA" id="ARBA00022737"/>
    </source>
</evidence>
<dbReference type="Proteomes" id="UP000315280">
    <property type="component" value="Segment"/>
</dbReference>
<accession>A0A516KV19</accession>
<gene>
    <name evidence="3" type="primary">42</name>
    <name evidence="3" type="ORF">SEA_FUZZBUSTER_42</name>
</gene>
<organism evidence="3 4">
    <name type="scientific">Microbacterium phage FuzzBuster</name>
    <dbReference type="NCBI Taxonomy" id="2590935"/>
    <lineage>
        <taxon>Viruses</taxon>
        <taxon>Duplodnaviria</taxon>
        <taxon>Heunggongvirae</taxon>
        <taxon>Uroviricota</taxon>
        <taxon>Caudoviricetes</taxon>
        <taxon>Hodgkinviridae</taxon>
        <taxon>Fuzzbustervirus</taxon>
        <taxon>Fuzzbustervirus fuzzbuster</taxon>
    </lineage>
</organism>
<dbReference type="InterPro" id="IPR003961">
    <property type="entry name" value="FN3_dom"/>
</dbReference>
<dbReference type="CDD" id="cd00063">
    <property type="entry name" value="FN3"/>
    <property type="match status" value="2"/>
</dbReference>
<reference evidence="3 4" key="1">
    <citation type="submission" date="2019-06" db="EMBL/GenBank/DDBJ databases">
        <authorList>
            <person name="Austin C.R."/>
            <person name="Baumgardner C.A."/>
            <person name="Baysinger H.J."/>
            <person name="David A.M."/>
            <person name="Folse N.B."/>
            <person name="Gammon C.A."/>
            <person name="Garcia V.M."/>
            <person name="Gobble C.S."/>
            <person name="Herold B.N."/>
            <person name="Huamancondor M.S."/>
            <person name="Matheson G.R."/>
            <person name="Mondragon I."/>
            <person name="Nemes S.A."/>
            <person name="Neri L.M."/>
            <person name="Renaud V.D."/>
            <person name="Rigsbee E.A."/>
            <person name="Rockette B.M."/>
            <person name="Santiago M.R."/>
            <person name="Savage M.D."/>
            <person name="Simpson J.M."/>
            <person name="Slentz J.N."/>
            <person name="Spencer B.G."/>
            <person name="White D.J."/>
            <person name="Yarboro C.B."/>
            <person name="Anderson E.L."/>
            <person name="Wallen J.R."/>
            <person name="Gainey M.D."/>
            <person name="Garlena R.A."/>
            <person name="Russell D.A."/>
            <person name="Pope W.H."/>
            <person name="Jacobs-Sera D."/>
            <person name="Hatfull G.F."/>
        </authorList>
    </citation>
    <scope>NUCLEOTIDE SEQUENCE [LARGE SCALE GENOMIC DNA]</scope>
</reference>
<dbReference type="InterPro" id="IPR013783">
    <property type="entry name" value="Ig-like_fold"/>
</dbReference>
<keyword evidence="4" id="KW-1185">Reference proteome</keyword>
<sequence>MAYDISISAPYSGRPAFNVYLYVRRDQTDVANNRSSYAFAIYARNPNGSTQTYALDCYGWGVNVGGQMFSGCHNLDFRSGTTMLTLGSGTTGWFGHDGNGYLTIVVDCYHGPASIFGTADPGWVYFDTDRIPKPPGAPFSVSVDQATTTSLRYIFSGTTDGGSPILEWQAQASTTSNFSANVITLGSTGNTTFTGLTPGNTYYFRARGRNAVGWGNWSVVDGNSSGTTLPATPPGMTVTPAIAGTSATVTLTPPPGVSSVTSYRVERRPVGGGTATVYNSPTSPIVVSPLTPGTVWEWRASAFIGTYQSPWTDWATVQQPNPNTSPGDYFDGNTPARGDLTFAWLSTANNSASEARGVAPDGWATTSGAGALPRIQRITGGRYGTYSARALVIADASGANGLYLGMNFSNALHRAAIAEGGVYVGSMYVRPSRAQRLQLELVWANGAGAEVAPRGSGEVVVVTDTSGWTRLSVTATAPLGAVSAVVRVRDVAGTGFSPWLSGETLDADAVMLSIGEMYDYFDGNTPDTAQWEYAWLGTANASASMATALDPADFDPLADPDCPPIPSAPTPPVITDDCLDEVGSWRRYWAIIPQDEISDWLALVPTIRISTGGLPARQVRIRTYPNPDGLDPSVFPANEWEFEQIVSFIPANTAMTIDGVAQRVWAEVNGAAPISADRLLYGTGGGPASWPVLSCGTAYLVSFDVPLDAPEGNLSVEVALTTRML</sequence>
<feature type="domain" description="Fibronectin type-III" evidence="2">
    <location>
        <begin position="137"/>
        <end position="231"/>
    </location>
</feature>
<protein>
    <submittedName>
        <fullName evidence="3">Minor tail protein</fullName>
    </submittedName>
</protein>
<evidence type="ECO:0000313" key="3">
    <source>
        <dbReference type="EMBL" id="QDP45526.1"/>
    </source>
</evidence>
<evidence type="ECO:0000313" key="4">
    <source>
        <dbReference type="Proteomes" id="UP000315280"/>
    </source>
</evidence>
<dbReference type="PROSITE" id="PS50853">
    <property type="entry name" value="FN3"/>
    <property type="match status" value="2"/>
</dbReference>
<dbReference type="InterPro" id="IPR036116">
    <property type="entry name" value="FN3_sf"/>
</dbReference>
<dbReference type="SUPFAM" id="SSF49265">
    <property type="entry name" value="Fibronectin type III"/>
    <property type="match status" value="1"/>
</dbReference>
<evidence type="ECO:0000259" key="2">
    <source>
        <dbReference type="PROSITE" id="PS50853"/>
    </source>
</evidence>
<dbReference type="Pfam" id="PF00041">
    <property type="entry name" value="fn3"/>
    <property type="match status" value="2"/>
</dbReference>
<dbReference type="InterPro" id="IPR050964">
    <property type="entry name" value="Striated_Muscle_Regulatory"/>
</dbReference>
<dbReference type="Gene3D" id="2.60.40.10">
    <property type="entry name" value="Immunoglobulins"/>
    <property type="match status" value="2"/>
</dbReference>
<dbReference type="PANTHER" id="PTHR13817:SF73">
    <property type="entry name" value="FIBRONECTIN TYPE-III DOMAIN-CONTAINING PROTEIN"/>
    <property type="match status" value="1"/>
</dbReference>
<dbReference type="PANTHER" id="PTHR13817">
    <property type="entry name" value="TITIN"/>
    <property type="match status" value="1"/>
</dbReference>
<dbReference type="EMBL" id="MN062720">
    <property type="protein sequence ID" value="QDP45526.1"/>
    <property type="molecule type" value="Genomic_DNA"/>
</dbReference>
<keyword evidence="1" id="KW-0677">Repeat</keyword>
<dbReference type="SMART" id="SM00060">
    <property type="entry name" value="FN3"/>
    <property type="match status" value="2"/>
</dbReference>